<evidence type="ECO:0000259" key="1">
    <source>
        <dbReference type="PROSITE" id="PS50056"/>
    </source>
</evidence>
<dbReference type="InterPro" id="IPR016130">
    <property type="entry name" value="Tyr_Pase_AS"/>
</dbReference>
<accession>A0A1M6EEH3</accession>
<dbReference type="Gene3D" id="3.90.190.10">
    <property type="entry name" value="Protein tyrosine phosphatase superfamily"/>
    <property type="match status" value="1"/>
</dbReference>
<dbReference type="PROSITE" id="PS50056">
    <property type="entry name" value="TYR_PHOSPHATASE_2"/>
    <property type="match status" value="1"/>
</dbReference>
<protein>
    <submittedName>
        <fullName evidence="2">Dual specificity phosphatase, catalytic domain</fullName>
    </submittedName>
</protein>
<dbReference type="InterPro" id="IPR000340">
    <property type="entry name" value="Dual-sp_phosphatase_cat-dom"/>
</dbReference>
<dbReference type="EMBL" id="FQYU01000002">
    <property type="protein sequence ID" value="SHI83886.1"/>
    <property type="molecule type" value="Genomic_DNA"/>
</dbReference>
<dbReference type="InterPro" id="IPR000387">
    <property type="entry name" value="Tyr_Pase_dom"/>
</dbReference>
<reference evidence="3" key="1">
    <citation type="submission" date="2016-11" db="EMBL/GenBank/DDBJ databases">
        <authorList>
            <person name="Varghese N."/>
            <person name="Submissions S."/>
        </authorList>
    </citation>
    <scope>NUCLEOTIDE SEQUENCE [LARGE SCALE GENOMIC DNA]</scope>
    <source>
        <strain evidence="3">DSM 19858</strain>
    </source>
</reference>
<organism evidence="2 3">
    <name type="scientific">Pseudozobellia thermophila</name>
    <dbReference type="NCBI Taxonomy" id="192903"/>
    <lineage>
        <taxon>Bacteria</taxon>
        <taxon>Pseudomonadati</taxon>
        <taxon>Bacteroidota</taxon>
        <taxon>Flavobacteriia</taxon>
        <taxon>Flavobacteriales</taxon>
        <taxon>Flavobacteriaceae</taxon>
        <taxon>Pseudozobellia</taxon>
    </lineage>
</organism>
<dbReference type="InterPro" id="IPR029021">
    <property type="entry name" value="Prot-tyrosine_phosphatase-like"/>
</dbReference>
<dbReference type="STRING" id="192903.SAMN04488513_10234"/>
<name>A0A1M6EEH3_9FLAO</name>
<dbReference type="AlphaFoldDB" id="A0A1M6EEH3"/>
<feature type="domain" description="Tyrosine specific protein phosphatases" evidence="1">
    <location>
        <begin position="45"/>
        <end position="104"/>
    </location>
</feature>
<keyword evidence="3" id="KW-1185">Reference proteome</keyword>
<gene>
    <name evidence="2" type="ORF">SAMN04488513_10234</name>
</gene>
<dbReference type="Proteomes" id="UP000184543">
    <property type="component" value="Unassembled WGS sequence"/>
</dbReference>
<sequence>MQELEALGIQSILNLRRQKTDEKKLKDSKLHLDRIPLKASKLDEADIFNALYLLQQAEKPVLVHCWHGSDRTGAIVAAYRMVFDNWSKKQAIAEFTEDRFGYHQGRFPNLITLLESLDVDALKKKLGQESSF</sequence>
<dbReference type="Pfam" id="PF00782">
    <property type="entry name" value="DSPc"/>
    <property type="match status" value="1"/>
</dbReference>
<dbReference type="PROSITE" id="PS00383">
    <property type="entry name" value="TYR_PHOSPHATASE_1"/>
    <property type="match status" value="1"/>
</dbReference>
<proteinExistence type="predicted"/>
<evidence type="ECO:0000313" key="3">
    <source>
        <dbReference type="Proteomes" id="UP000184543"/>
    </source>
</evidence>
<dbReference type="SUPFAM" id="SSF52799">
    <property type="entry name" value="(Phosphotyrosine protein) phosphatases II"/>
    <property type="match status" value="1"/>
</dbReference>
<evidence type="ECO:0000313" key="2">
    <source>
        <dbReference type="EMBL" id="SHI83886.1"/>
    </source>
</evidence>